<dbReference type="Proteomes" id="UP001390339">
    <property type="component" value="Unassembled WGS sequence"/>
</dbReference>
<dbReference type="Pfam" id="PF20253">
    <property type="entry name" value="DUF6604"/>
    <property type="match status" value="1"/>
</dbReference>
<feature type="compositionally biased region" description="Basic and acidic residues" evidence="1">
    <location>
        <begin position="982"/>
        <end position="995"/>
    </location>
</feature>
<evidence type="ECO:0000256" key="1">
    <source>
        <dbReference type="SAM" id="MobiDB-lite"/>
    </source>
</evidence>
<dbReference type="PANTHER" id="PTHR38795">
    <property type="entry name" value="DUF6604 DOMAIN-CONTAINING PROTEIN"/>
    <property type="match status" value="1"/>
</dbReference>
<evidence type="ECO:0000313" key="4">
    <source>
        <dbReference type="Proteomes" id="UP001390339"/>
    </source>
</evidence>
<dbReference type="InterPro" id="IPR016864">
    <property type="entry name" value="UCP028035"/>
</dbReference>
<reference evidence="3 4" key="1">
    <citation type="journal article" date="2024" name="IMA Fungus">
        <title>Apiospora arundinis, a panoply of carbohydrate-active enzymes and secondary metabolites.</title>
        <authorList>
            <person name="Sorensen T."/>
            <person name="Petersen C."/>
            <person name="Muurmann A.T."/>
            <person name="Christiansen J.V."/>
            <person name="Brundto M.L."/>
            <person name="Overgaard C.K."/>
            <person name="Boysen A.T."/>
            <person name="Wollenberg R.D."/>
            <person name="Larsen T.O."/>
            <person name="Sorensen J.L."/>
            <person name="Nielsen K.L."/>
            <person name="Sondergaard T.E."/>
        </authorList>
    </citation>
    <scope>NUCLEOTIDE SEQUENCE [LARGE SCALE GENOMIC DNA]</scope>
    <source>
        <strain evidence="3 4">AAU 773</strain>
    </source>
</reference>
<feature type="region of interest" description="Disordered" evidence="1">
    <location>
        <begin position="974"/>
        <end position="1004"/>
    </location>
</feature>
<gene>
    <name evidence="3" type="ORF">PGQ11_009487</name>
</gene>
<sequence length="1004" mass="112810">MEVDNIYTTYKRDTKYLLYWLISVSNSIIASLKDGSATIKRNTTGEVTVAGILSMAQLIARHILPSEVPRLVSYLFRTVLRARTATYEAFKRMETRQAKPDPELQKSNARHKHFNDKLAEAFKALGCSENPSKHKNGADATQQPGQDELDELVQFANKFSALNIDDAADSHHGTDSDSNVEDSDRRAFNKQPKKGKGKKGKGKGKTRRSQKNIKQHEQAASAQPLGQVPFHSYRIIEDGDGLGTDYLMAVHALTHEWVNLREYVQHTWYEVAYEGLNSAVAAAVSNIAISMIKRSEFALAIDFPGHDDYPTIMKTLTRGKASEDGALVGDFGSKSVDIKEQFLIHAYNDLVEFIGDYQKNRNCKPTKRMAAQIQDWGLDYDLQQATDEERVKWRRKYTINWLYDLVNIFAAPVIFDNTANGGNHAYEEMDWSTAGHCDGRVRVLYGLDDLAAVITSFAMQKPDTDVRRQIMASHVFQLQCIVDAFTASRGWSPSCLHNHVLRSPVNSFYTRRDVQLFLHKEDNRAARGWLQSVRVLRAMIEADGHRSSGLTALVGHFEDFGQNFMRWLGDTTSMCEARLAKPTRFSLSAGNGLWDFSPYACGAGLMEVLDFTYSVALVLMEKIPEPVLLAHLHNMLVQKGYLKEPIPLWNDLSTKLFPQAFFANGKLPTSRFFEAFESHFRAVTSRRNVSQFRSARREALSSHSANSNFQSLFDPIANLLFKRESVLTALRRAGWSCDHIPDDAVAIGSMMSLLRISRTGHTVDPTTGEPRMQDTPLVARARKAGLTEGYMLAMSNASRQKFGPVADDDNNPDAAHTEQDDDVSDSATRRSHAPALSDRFRLLSPEAQKLDYPARVVLDMMKEDLHHDIAGNMPLSGLNLLGILVLSISMFDRIETRLEKMRNPSYVLFYETRKDDASLQKRSFLTTTMLAGQDEECLRVMAEAFKGISSVTGSHLYWDPTMFRMGDDYGMRGYEEDADDAEERRDGENGGDDTKVSGSDHSAI</sequence>
<proteinExistence type="predicted"/>
<accession>A0ABR2II35</accession>
<dbReference type="EMBL" id="JAPCWZ010000005">
    <property type="protein sequence ID" value="KAK8863252.1"/>
    <property type="molecule type" value="Genomic_DNA"/>
</dbReference>
<dbReference type="InterPro" id="IPR046539">
    <property type="entry name" value="DUF6604"/>
</dbReference>
<name>A0ABR2II35_9PEZI</name>
<dbReference type="PANTHER" id="PTHR38795:SF1">
    <property type="entry name" value="DUF6604 DOMAIN-CONTAINING PROTEIN"/>
    <property type="match status" value="1"/>
</dbReference>
<organism evidence="3 4">
    <name type="scientific">Apiospora arundinis</name>
    <dbReference type="NCBI Taxonomy" id="335852"/>
    <lineage>
        <taxon>Eukaryota</taxon>
        <taxon>Fungi</taxon>
        <taxon>Dikarya</taxon>
        <taxon>Ascomycota</taxon>
        <taxon>Pezizomycotina</taxon>
        <taxon>Sordariomycetes</taxon>
        <taxon>Xylariomycetidae</taxon>
        <taxon>Amphisphaeriales</taxon>
        <taxon>Apiosporaceae</taxon>
        <taxon>Apiospora</taxon>
    </lineage>
</organism>
<evidence type="ECO:0000259" key="2">
    <source>
        <dbReference type="Pfam" id="PF20253"/>
    </source>
</evidence>
<feature type="domain" description="DUF6604" evidence="2">
    <location>
        <begin position="9"/>
        <end position="298"/>
    </location>
</feature>
<protein>
    <recommendedName>
        <fullName evidence="2">DUF6604 domain-containing protein</fullName>
    </recommendedName>
</protein>
<feature type="region of interest" description="Disordered" evidence="1">
    <location>
        <begin position="166"/>
        <end position="224"/>
    </location>
</feature>
<dbReference type="PIRSF" id="PIRSF028035">
    <property type="entry name" value="UCP028035"/>
    <property type="match status" value="1"/>
</dbReference>
<keyword evidence="4" id="KW-1185">Reference proteome</keyword>
<evidence type="ECO:0000313" key="3">
    <source>
        <dbReference type="EMBL" id="KAK8863252.1"/>
    </source>
</evidence>
<feature type="compositionally biased region" description="Basic residues" evidence="1">
    <location>
        <begin position="191"/>
        <end position="213"/>
    </location>
</feature>
<comment type="caution">
    <text evidence="3">The sequence shown here is derived from an EMBL/GenBank/DDBJ whole genome shotgun (WGS) entry which is preliminary data.</text>
</comment>
<feature type="region of interest" description="Disordered" evidence="1">
    <location>
        <begin position="801"/>
        <end position="832"/>
    </location>
</feature>